<dbReference type="KEGG" id="xne:XNC1_2278"/>
<dbReference type="InterPro" id="IPR013096">
    <property type="entry name" value="Cupin_2"/>
</dbReference>
<dbReference type="InterPro" id="IPR014710">
    <property type="entry name" value="RmlC-like_jellyroll"/>
</dbReference>
<feature type="domain" description="HTH cro/C1-type" evidence="2">
    <location>
        <begin position="5"/>
        <end position="59"/>
    </location>
</feature>
<dbReference type="GO" id="GO:0005829">
    <property type="term" value="C:cytosol"/>
    <property type="evidence" value="ECO:0007669"/>
    <property type="project" value="TreeGrafter"/>
</dbReference>
<protein>
    <submittedName>
        <fullName evidence="3">DNA-binding protein</fullName>
    </submittedName>
</protein>
<dbReference type="Pfam" id="PF01381">
    <property type="entry name" value="HTH_3"/>
    <property type="match status" value="1"/>
</dbReference>
<dbReference type="eggNOG" id="COG1476">
    <property type="taxonomic scope" value="Bacteria"/>
</dbReference>
<dbReference type="GO" id="GO:0003700">
    <property type="term" value="F:DNA-binding transcription factor activity"/>
    <property type="evidence" value="ECO:0007669"/>
    <property type="project" value="TreeGrafter"/>
</dbReference>
<dbReference type="PANTHER" id="PTHR46797">
    <property type="entry name" value="HTH-TYPE TRANSCRIPTIONAL REGULATOR"/>
    <property type="match status" value="1"/>
</dbReference>
<dbReference type="Pfam" id="PF07883">
    <property type="entry name" value="Cupin_2"/>
    <property type="match status" value="1"/>
</dbReference>
<dbReference type="SMART" id="SM00530">
    <property type="entry name" value="HTH_XRE"/>
    <property type="match status" value="1"/>
</dbReference>
<sequence>MNIYLKILRKKLGLTLDSLAEKTGMTKSYLSKVERGLSKPSIATALKLSIALNVSVEELFSVDNIRQGSYSLVRSDERQMLAGSEEESGYAVLIRQVSERNLLPFIIYPPKEFSDKTFKEHLGEEFMFVHEGIVEVDFMDERVIINRGDAISFNGQKPHRIRSLGDVQAQLLVVVHFTGN</sequence>
<evidence type="ECO:0000313" key="3">
    <source>
        <dbReference type="EMBL" id="CBJ90337.1"/>
    </source>
</evidence>
<dbReference type="Proteomes" id="UP000008075">
    <property type="component" value="Chromosome"/>
</dbReference>
<evidence type="ECO:0000259" key="2">
    <source>
        <dbReference type="PROSITE" id="PS50943"/>
    </source>
</evidence>
<dbReference type="InterPro" id="IPR011051">
    <property type="entry name" value="RmlC_Cupin_sf"/>
</dbReference>
<dbReference type="PANTHER" id="PTHR46797:SF1">
    <property type="entry name" value="METHYLPHOSPHONATE SYNTHASE"/>
    <property type="match status" value="1"/>
</dbReference>
<gene>
    <name evidence="3" type="ordered locus">XNC1_2278</name>
</gene>
<dbReference type="CDD" id="cd02209">
    <property type="entry name" value="cupin_XRE_C"/>
    <property type="match status" value="1"/>
</dbReference>
<dbReference type="HOGENOM" id="CLU_085376_3_2_6"/>
<name>D3VFM3_XENNA</name>
<dbReference type="eggNOG" id="COG3837">
    <property type="taxonomic scope" value="Bacteria"/>
</dbReference>
<dbReference type="GO" id="GO:0003677">
    <property type="term" value="F:DNA binding"/>
    <property type="evidence" value="ECO:0007669"/>
    <property type="project" value="UniProtKB-KW"/>
</dbReference>
<dbReference type="SUPFAM" id="SSF47413">
    <property type="entry name" value="lambda repressor-like DNA-binding domains"/>
    <property type="match status" value="1"/>
</dbReference>
<evidence type="ECO:0000256" key="1">
    <source>
        <dbReference type="ARBA" id="ARBA00023125"/>
    </source>
</evidence>
<dbReference type="InterPro" id="IPR001387">
    <property type="entry name" value="Cro/C1-type_HTH"/>
</dbReference>
<dbReference type="PROSITE" id="PS50943">
    <property type="entry name" value="HTH_CROC1"/>
    <property type="match status" value="1"/>
</dbReference>
<dbReference type="InterPro" id="IPR010982">
    <property type="entry name" value="Lambda_DNA-bd_dom_sf"/>
</dbReference>
<reference evidence="3 4" key="1">
    <citation type="journal article" date="2011" name="PLoS ONE">
        <title>The entomopathogenic bacterial endosymbionts xenorhabdus and photorhabdus: convergent lifestyles from divergent genomes.</title>
        <authorList>
            <person name="Chaston J.M."/>
            <person name="Suen G."/>
            <person name="Tucker S.L."/>
            <person name="Andersen A.W."/>
            <person name="Bhasin A."/>
            <person name="Bode E."/>
            <person name="Bode H.B."/>
            <person name="Brachmann A.O."/>
            <person name="Cowles C.E."/>
            <person name="Cowles K.N."/>
            <person name="Darby C."/>
            <person name="de Leon L."/>
            <person name="Drace K."/>
            <person name="Du Z."/>
            <person name="Givaudan A."/>
            <person name="Herbert Tran E.E."/>
            <person name="Jewell K.A."/>
            <person name="Knack J.J."/>
            <person name="Krasomil-Osterfeld K.C."/>
            <person name="Kukor R."/>
            <person name="Lanois A."/>
            <person name="Latreille P."/>
            <person name="Leimgruber N.K."/>
            <person name="Lipke C.M."/>
            <person name="Liu R."/>
            <person name="Lu X."/>
            <person name="Martens E.C."/>
            <person name="Marri P.R."/>
            <person name="Medigue C."/>
            <person name="Menard M.L."/>
            <person name="Miller N.M."/>
            <person name="Morales-Soto N."/>
            <person name="Norton S."/>
            <person name="Ogier J.C."/>
            <person name="Orchard S.S."/>
            <person name="Park D."/>
            <person name="Park Y."/>
            <person name="Qurollo B.A."/>
            <person name="Sugar D.R."/>
            <person name="Richards G.R."/>
            <person name="Rouy Z."/>
            <person name="Slominski B."/>
            <person name="Slominski K."/>
            <person name="Snyder H."/>
            <person name="Tjaden B.C."/>
            <person name="van der Hoeven R."/>
            <person name="Welch R.D."/>
            <person name="Wheeler C."/>
            <person name="Xiang B."/>
            <person name="Barbazuk B."/>
            <person name="Gaudriault S."/>
            <person name="Goodner B."/>
            <person name="Slater S.C."/>
            <person name="Forst S."/>
            <person name="Goldman B.S."/>
            <person name="Goodrich-Blair H."/>
        </authorList>
    </citation>
    <scope>NUCLEOTIDE SEQUENCE [LARGE SCALE GENOMIC DNA]</scope>
    <source>
        <strain evidence="4">ATCC 19061 / DSM 3370 / CCUG 14189 / LMG 1036 / NCIMB 9965 / AN6</strain>
    </source>
</reference>
<organism evidence="3 4">
    <name type="scientific">Xenorhabdus nematophila (strain ATCC 19061 / DSM 3370 / CCUG 14189 / LMG 1036 / NCIMB 9965 / AN6)</name>
    <dbReference type="NCBI Taxonomy" id="406817"/>
    <lineage>
        <taxon>Bacteria</taxon>
        <taxon>Pseudomonadati</taxon>
        <taxon>Pseudomonadota</taxon>
        <taxon>Gammaproteobacteria</taxon>
        <taxon>Enterobacterales</taxon>
        <taxon>Morganellaceae</taxon>
        <taxon>Xenorhabdus</taxon>
    </lineage>
</organism>
<keyword evidence="1 3" id="KW-0238">DNA-binding</keyword>
<keyword evidence="4" id="KW-1185">Reference proteome</keyword>
<dbReference type="Gene3D" id="2.60.120.10">
    <property type="entry name" value="Jelly Rolls"/>
    <property type="match status" value="1"/>
</dbReference>
<dbReference type="Gene3D" id="1.10.260.40">
    <property type="entry name" value="lambda repressor-like DNA-binding domains"/>
    <property type="match status" value="1"/>
</dbReference>
<dbReference type="CDD" id="cd00093">
    <property type="entry name" value="HTH_XRE"/>
    <property type="match status" value="1"/>
</dbReference>
<dbReference type="AlphaFoldDB" id="D3VFM3"/>
<dbReference type="STRING" id="406817.XNC1_2278"/>
<dbReference type="InterPro" id="IPR050807">
    <property type="entry name" value="TransReg_Diox_bact_type"/>
</dbReference>
<dbReference type="SUPFAM" id="SSF51182">
    <property type="entry name" value="RmlC-like cupins"/>
    <property type="match status" value="1"/>
</dbReference>
<dbReference type="RefSeq" id="WP_013184347.1">
    <property type="nucleotide sequence ID" value="NZ_CAWLKV010000001.1"/>
</dbReference>
<proteinExistence type="predicted"/>
<accession>D3VFM3</accession>
<evidence type="ECO:0000313" key="4">
    <source>
        <dbReference type="Proteomes" id="UP000008075"/>
    </source>
</evidence>
<dbReference type="EMBL" id="FN667742">
    <property type="protein sequence ID" value="CBJ90337.1"/>
    <property type="molecule type" value="Genomic_DNA"/>
</dbReference>